<sequence length="69" mass="8303">MYAVIDKIEKNIAVLIWDDERKESYSLNDLPPDIREGDCLAGPPWKLDREETEKRRRINEERLNKLFEE</sequence>
<dbReference type="EMBL" id="CP045798">
    <property type="protein sequence ID" value="QNB46547.1"/>
    <property type="molecule type" value="Genomic_DNA"/>
</dbReference>
<dbReference type="AlphaFoldDB" id="A0A7G6E393"/>
<dbReference type="OrthoDB" id="164847at2"/>
<dbReference type="Pfam" id="PF11213">
    <property type="entry name" value="DUF3006"/>
    <property type="match status" value="1"/>
</dbReference>
<protein>
    <submittedName>
        <fullName evidence="1">DUF3006 family protein</fullName>
    </submittedName>
</protein>
<accession>A0A7G6E393</accession>
<dbReference type="Proteomes" id="UP000515847">
    <property type="component" value="Chromosome"/>
</dbReference>
<evidence type="ECO:0000313" key="2">
    <source>
        <dbReference type="Proteomes" id="UP000515847"/>
    </source>
</evidence>
<proteinExistence type="predicted"/>
<dbReference type="InterPro" id="IPR021377">
    <property type="entry name" value="DUF3006"/>
</dbReference>
<dbReference type="RefSeq" id="WP_034421535.1">
    <property type="nucleotide sequence ID" value="NZ_CP045798.1"/>
</dbReference>
<organism evidence="1 2">
    <name type="scientific">Thermanaerosceptrum fracticalcis</name>
    <dbReference type="NCBI Taxonomy" id="1712410"/>
    <lineage>
        <taxon>Bacteria</taxon>
        <taxon>Bacillati</taxon>
        <taxon>Bacillota</taxon>
        <taxon>Clostridia</taxon>
        <taxon>Eubacteriales</taxon>
        <taxon>Peptococcaceae</taxon>
        <taxon>Thermanaerosceptrum</taxon>
    </lineage>
</organism>
<name>A0A7G6E393_THEFR</name>
<dbReference type="KEGG" id="tfr:BR63_09635"/>
<gene>
    <name evidence="1" type="ORF">BR63_09635</name>
</gene>
<evidence type="ECO:0000313" key="1">
    <source>
        <dbReference type="EMBL" id="QNB46547.1"/>
    </source>
</evidence>
<reference evidence="1 2" key="1">
    <citation type="journal article" date="2019" name="Front. Microbiol.">
        <title>Thermoanaerosceptrum fracticalcis gen. nov. sp. nov., a Novel Fumarate-Fermenting Microorganism From a Deep Fractured Carbonate Aquifer of the US Great Basin.</title>
        <authorList>
            <person name="Hamilton-Brehm S.D."/>
            <person name="Stewart L.E."/>
            <person name="Zavarin M."/>
            <person name="Caldwell M."/>
            <person name="Lawson P.A."/>
            <person name="Onstott T.C."/>
            <person name="Grzymski J."/>
            <person name="Neveux I."/>
            <person name="Lollar B.S."/>
            <person name="Russell C.E."/>
            <person name="Moser D.P."/>
        </authorList>
    </citation>
    <scope>NUCLEOTIDE SEQUENCE [LARGE SCALE GENOMIC DNA]</scope>
    <source>
        <strain evidence="1 2">DRI-13</strain>
    </source>
</reference>
<keyword evidence="2" id="KW-1185">Reference proteome</keyword>